<dbReference type="InterPro" id="IPR001128">
    <property type="entry name" value="Cyt_P450"/>
</dbReference>
<evidence type="ECO:0000256" key="3">
    <source>
        <dbReference type="ARBA" id="ARBA00010617"/>
    </source>
</evidence>
<keyword evidence="6" id="KW-1133">Transmembrane helix</keyword>
<evidence type="ECO:0008006" key="15">
    <source>
        <dbReference type="Google" id="ProtNLM"/>
    </source>
</evidence>
<evidence type="ECO:0000256" key="5">
    <source>
        <dbReference type="ARBA" id="ARBA00022723"/>
    </source>
</evidence>
<accession>A0A834L5B5</accession>
<comment type="similarity">
    <text evidence="3 11">Belongs to the cytochrome P450 family.</text>
</comment>
<evidence type="ECO:0000256" key="7">
    <source>
        <dbReference type="ARBA" id="ARBA00023002"/>
    </source>
</evidence>
<keyword evidence="10 11" id="KW-0349">Heme</keyword>
<keyword evidence="9" id="KW-0472">Membrane</keyword>
<dbReference type="AlphaFoldDB" id="A0A834L5B5"/>
<dbReference type="CDD" id="cd11043">
    <property type="entry name" value="CYP90-like"/>
    <property type="match status" value="1"/>
</dbReference>
<evidence type="ECO:0000256" key="9">
    <source>
        <dbReference type="ARBA" id="ARBA00023136"/>
    </source>
</evidence>
<dbReference type="GO" id="GO:0016020">
    <property type="term" value="C:membrane"/>
    <property type="evidence" value="ECO:0007669"/>
    <property type="project" value="UniProtKB-SubCell"/>
</dbReference>
<name>A0A834L5B5_RHOSS</name>
<keyword evidence="8 10" id="KW-0408">Iron</keyword>
<evidence type="ECO:0000256" key="4">
    <source>
        <dbReference type="ARBA" id="ARBA00022692"/>
    </source>
</evidence>
<dbReference type="InterPro" id="IPR017972">
    <property type="entry name" value="Cyt_P450_CS"/>
</dbReference>
<comment type="subcellular location">
    <subcellularLocation>
        <location evidence="2">Membrane</location>
        <topology evidence="2">Single-pass membrane protein</topology>
    </subcellularLocation>
</comment>
<dbReference type="GO" id="GO:0020037">
    <property type="term" value="F:heme binding"/>
    <property type="evidence" value="ECO:0007669"/>
    <property type="project" value="InterPro"/>
</dbReference>
<organism evidence="13 14">
    <name type="scientific">Rhododendron simsii</name>
    <name type="common">Sims's rhododendron</name>
    <dbReference type="NCBI Taxonomy" id="118357"/>
    <lineage>
        <taxon>Eukaryota</taxon>
        <taxon>Viridiplantae</taxon>
        <taxon>Streptophyta</taxon>
        <taxon>Embryophyta</taxon>
        <taxon>Tracheophyta</taxon>
        <taxon>Spermatophyta</taxon>
        <taxon>Magnoliopsida</taxon>
        <taxon>eudicotyledons</taxon>
        <taxon>Gunneridae</taxon>
        <taxon>Pentapetalae</taxon>
        <taxon>asterids</taxon>
        <taxon>Ericales</taxon>
        <taxon>Ericaceae</taxon>
        <taxon>Ericoideae</taxon>
        <taxon>Rhodoreae</taxon>
        <taxon>Rhododendron</taxon>
    </lineage>
</organism>
<dbReference type="PANTHER" id="PTHR24286:SF256">
    <property type="entry name" value="CYTOCHROME P450 FAMILY PROTEIN"/>
    <property type="match status" value="1"/>
</dbReference>
<dbReference type="GO" id="GO:0004497">
    <property type="term" value="F:monooxygenase activity"/>
    <property type="evidence" value="ECO:0007669"/>
    <property type="project" value="UniProtKB-KW"/>
</dbReference>
<reference evidence="13" key="1">
    <citation type="submission" date="2019-11" db="EMBL/GenBank/DDBJ databases">
        <authorList>
            <person name="Liu Y."/>
            <person name="Hou J."/>
            <person name="Li T.-Q."/>
            <person name="Guan C.-H."/>
            <person name="Wu X."/>
            <person name="Wu H.-Z."/>
            <person name="Ling F."/>
            <person name="Zhang R."/>
            <person name="Shi X.-G."/>
            <person name="Ren J.-P."/>
            <person name="Chen E.-F."/>
            <person name="Sun J.-M."/>
        </authorList>
    </citation>
    <scope>NUCLEOTIDE SEQUENCE</scope>
    <source>
        <strain evidence="13">Adult_tree_wgs_1</strain>
        <tissue evidence="13">Leaves</tissue>
    </source>
</reference>
<evidence type="ECO:0000256" key="2">
    <source>
        <dbReference type="ARBA" id="ARBA00004167"/>
    </source>
</evidence>
<dbReference type="GO" id="GO:0005506">
    <property type="term" value="F:iron ion binding"/>
    <property type="evidence" value="ECO:0007669"/>
    <property type="project" value="InterPro"/>
</dbReference>
<proteinExistence type="inferred from homology"/>
<evidence type="ECO:0000256" key="8">
    <source>
        <dbReference type="ARBA" id="ARBA00023004"/>
    </source>
</evidence>
<dbReference type="PANTHER" id="PTHR24286">
    <property type="entry name" value="CYTOCHROME P450 26"/>
    <property type="match status" value="1"/>
</dbReference>
<comment type="cofactor">
    <cofactor evidence="1 10">
        <name>heme</name>
        <dbReference type="ChEBI" id="CHEBI:30413"/>
    </cofactor>
</comment>
<dbReference type="FunFam" id="1.10.630.10:FF:000022">
    <property type="entry name" value="Taxadiene 5-alpha hydroxylase"/>
    <property type="match status" value="1"/>
</dbReference>
<keyword evidence="11" id="KW-0503">Monooxygenase</keyword>
<keyword evidence="5 10" id="KW-0479">Metal-binding</keyword>
<feature type="signal peptide" evidence="12">
    <location>
        <begin position="1"/>
        <end position="27"/>
    </location>
</feature>
<sequence>MSPIALAAIIALVSFLFLSKFLKNVHGSKNLPKGSLGFPLIGETISFLRAHKKEQGAEWINERVAKYGPIFKTSVMGTPTVIIVGVAGNKFVLGSSDVVFATNRPKRISALQGKYNIFELSGSRYRLVKRAMLSFLQPESLQNYVKRMDELVTTSLLKEIKQKDTIKIVNFMQKLTFSVACDILFDIKDEATKEAFFGDFRILFKALGSFPIKFPGSAYSRGLEARARISNRLLPILRKRKEELSTGVLSSTNDVVSCLLALKGENEESISEAEVVDNFSILLIASHDTTAILLSLVVWKLSRDKQIYTKVLQEQMDILRDREAATIEENLTWVDIQKMKYTWQVAQEMMRMIPPVFGTFRKALEDTNFGGYDIPKGWQVFTVAHGTHMEKDIFSSPMEFDPSRFDKSSKPIPPYAYIPFGAGLHSCIGNEFARIETLTTIHKLVTKFEWSPVYPDETITRKAVPYPSMGLPIKIKPRIQT</sequence>
<keyword evidence="7 11" id="KW-0560">Oxidoreductase</keyword>
<dbReference type="PRINTS" id="PR00385">
    <property type="entry name" value="P450"/>
</dbReference>
<evidence type="ECO:0000313" key="14">
    <source>
        <dbReference type="Proteomes" id="UP000626092"/>
    </source>
</evidence>
<dbReference type="Gene3D" id="1.10.630.10">
    <property type="entry name" value="Cytochrome P450"/>
    <property type="match status" value="1"/>
</dbReference>
<evidence type="ECO:0000256" key="10">
    <source>
        <dbReference type="PIRSR" id="PIRSR602401-1"/>
    </source>
</evidence>
<evidence type="ECO:0000256" key="11">
    <source>
        <dbReference type="RuleBase" id="RU000461"/>
    </source>
</evidence>
<feature type="chain" id="PRO_5032941495" description="Cytochrome P450" evidence="12">
    <location>
        <begin position="28"/>
        <end position="481"/>
    </location>
</feature>
<dbReference type="GO" id="GO:0016125">
    <property type="term" value="P:sterol metabolic process"/>
    <property type="evidence" value="ECO:0007669"/>
    <property type="project" value="TreeGrafter"/>
</dbReference>
<evidence type="ECO:0000256" key="12">
    <source>
        <dbReference type="SAM" id="SignalP"/>
    </source>
</evidence>
<keyword evidence="4" id="KW-0812">Transmembrane</keyword>
<dbReference type="GO" id="GO:0016705">
    <property type="term" value="F:oxidoreductase activity, acting on paired donors, with incorporation or reduction of molecular oxygen"/>
    <property type="evidence" value="ECO:0007669"/>
    <property type="project" value="InterPro"/>
</dbReference>
<dbReference type="EMBL" id="WJXA01000013">
    <property type="protein sequence ID" value="KAF7121283.1"/>
    <property type="molecule type" value="Genomic_DNA"/>
</dbReference>
<evidence type="ECO:0000256" key="6">
    <source>
        <dbReference type="ARBA" id="ARBA00022989"/>
    </source>
</evidence>
<dbReference type="Proteomes" id="UP000626092">
    <property type="component" value="Unassembled WGS sequence"/>
</dbReference>
<comment type="caution">
    <text evidence="13">The sequence shown here is derived from an EMBL/GenBank/DDBJ whole genome shotgun (WGS) entry which is preliminary data.</text>
</comment>
<dbReference type="PRINTS" id="PR00463">
    <property type="entry name" value="EP450I"/>
</dbReference>
<dbReference type="SUPFAM" id="SSF48264">
    <property type="entry name" value="Cytochrome P450"/>
    <property type="match status" value="1"/>
</dbReference>
<protein>
    <recommendedName>
        <fullName evidence="15">Cytochrome P450</fullName>
    </recommendedName>
</protein>
<dbReference type="Pfam" id="PF00067">
    <property type="entry name" value="p450"/>
    <property type="match status" value="1"/>
</dbReference>
<evidence type="ECO:0000256" key="1">
    <source>
        <dbReference type="ARBA" id="ARBA00001971"/>
    </source>
</evidence>
<dbReference type="InterPro" id="IPR002401">
    <property type="entry name" value="Cyt_P450_E_grp-I"/>
</dbReference>
<gene>
    <name evidence="13" type="ORF">RHSIM_Rhsim13G0059700</name>
</gene>
<dbReference type="InterPro" id="IPR036396">
    <property type="entry name" value="Cyt_P450_sf"/>
</dbReference>
<dbReference type="OrthoDB" id="3945418at2759"/>
<keyword evidence="14" id="KW-1185">Reference proteome</keyword>
<keyword evidence="12" id="KW-0732">Signal</keyword>
<evidence type="ECO:0000313" key="13">
    <source>
        <dbReference type="EMBL" id="KAF7121283.1"/>
    </source>
</evidence>
<feature type="binding site" description="axial binding residue" evidence="10">
    <location>
        <position position="427"/>
    </location>
    <ligand>
        <name>heme</name>
        <dbReference type="ChEBI" id="CHEBI:30413"/>
    </ligand>
    <ligandPart>
        <name>Fe</name>
        <dbReference type="ChEBI" id="CHEBI:18248"/>
    </ligandPart>
</feature>
<dbReference type="PROSITE" id="PS00086">
    <property type="entry name" value="CYTOCHROME_P450"/>
    <property type="match status" value="1"/>
</dbReference>